<reference evidence="1 2" key="1">
    <citation type="submission" date="2016-06" db="EMBL/GenBank/DDBJ databases">
        <title>Comparative genomics of the ectomycorrhizal sister species Rhizopogon vinicolor and Rhizopogon vesiculosus (Basidiomycota: Boletales) reveals a divergence of the mating type B locus.</title>
        <authorList>
            <consortium name="DOE Joint Genome Institute"/>
            <person name="Mujic A.B."/>
            <person name="Kuo A."/>
            <person name="Tritt A."/>
            <person name="Lipzen A."/>
            <person name="Chen C."/>
            <person name="Johnson J."/>
            <person name="Sharma A."/>
            <person name="Barry K."/>
            <person name="Grigoriev I.V."/>
            <person name="Spatafora J.W."/>
        </authorList>
    </citation>
    <scope>NUCLEOTIDE SEQUENCE [LARGE SCALE GENOMIC DNA]</scope>
    <source>
        <strain evidence="1 2">AM-OR11-026</strain>
    </source>
</reference>
<proteinExistence type="predicted"/>
<gene>
    <name evidence="1" type="ORF">K503DRAFT_163835</name>
</gene>
<sequence length="120" mass="13465">MRTFCGKRSWRVHGCLSKIRTYCTWALLSSFVLSNFSVCQTRLSSCFYGSMDESTIGCSPVIRPPTSTTELGTREASRCAISQADLPLPIELPNSKFQVITRYILYIPKIARSATCEEPE</sequence>
<keyword evidence="2" id="KW-1185">Reference proteome</keyword>
<evidence type="ECO:0000313" key="2">
    <source>
        <dbReference type="Proteomes" id="UP000092154"/>
    </source>
</evidence>
<organism evidence="1 2">
    <name type="scientific">Rhizopogon vinicolor AM-OR11-026</name>
    <dbReference type="NCBI Taxonomy" id="1314800"/>
    <lineage>
        <taxon>Eukaryota</taxon>
        <taxon>Fungi</taxon>
        <taxon>Dikarya</taxon>
        <taxon>Basidiomycota</taxon>
        <taxon>Agaricomycotina</taxon>
        <taxon>Agaricomycetes</taxon>
        <taxon>Agaricomycetidae</taxon>
        <taxon>Boletales</taxon>
        <taxon>Suillineae</taxon>
        <taxon>Rhizopogonaceae</taxon>
        <taxon>Rhizopogon</taxon>
    </lineage>
</organism>
<dbReference type="InParanoid" id="A0A1B7N0H7"/>
<dbReference type="EMBL" id="KV448298">
    <property type="protein sequence ID" value="OAX38378.1"/>
    <property type="molecule type" value="Genomic_DNA"/>
</dbReference>
<protein>
    <submittedName>
        <fullName evidence="1">Uncharacterized protein</fullName>
    </submittedName>
</protein>
<evidence type="ECO:0000313" key="1">
    <source>
        <dbReference type="EMBL" id="OAX38378.1"/>
    </source>
</evidence>
<name>A0A1B7N0H7_9AGAM</name>
<accession>A0A1B7N0H7</accession>
<dbReference type="Proteomes" id="UP000092154">
    <property type="component" value="Unassembled WGS sequence"/>
</dbReference>
<dbReference type="OrthoDB" id="10571701at2759"/>
<dbReference type="AlphaFoldDB" id="A0A1B7N0H7"/>